<organism evidence="2 3">
    <name type="scientific">Dentiscutata erythropus</name>
    <dbReference type="NCBI Taxonomy" id="1348616"/>
    <lineage>
        <taxon>Eukaryota</taxon>
        <taxon>Fungi</taxon>
        <taxon>Fungi incertae sedis</taxon>
        <taxon>Mucoromycota</taxon>
        <taxon>Glomeromycotina</taxon>
        <taxon>Glomeromycetes</taxon>
        <taxon>Diversisporales</taxon>
        <taxon>Gigasporaceae</taxon>
        <taxon>Dentiscutata</taxon>
    </lineage>
</organism>
<dbReference type="InterPro" id="IPR046341">
    <property type="entry name" value="SET_dom_sf"/>
</dbReference>
<sequence length="401" mass="46850">MENTIPSAKFNQYPLNVTYSQTKGRYFVAKRDITLGEVVLKCLPLSTAPFDNHRKRYCYTCKIYNPFSNSFKFYCKSCDLCYFCDRECFNQCFPIEQKIDEKNLKDNDEKVICNKALFLKHELTCNISRKFSSWNINDKHMKSVVRLLVQILAERLIEKSDSKEKIDIGKESSINNNENSPELNEQTSSVFILKNSSIALKNSFQDFLLLQSHYLDWPNDIKRDWLKHEKFLMNLFKSSKLLDEDAKFEDLLHMVSKIESNGFGVYYKCKGKNGLFGRAIYPYASFFNHSCDANCDAIQDNYDKDEIQLSTLVDDESELSCNSNKLCGEMKFVALRNIIKGEELTISYIQDENGLLPLQSRRQKLLSEYYFLCQCSKCITDEKQYRKKSKNTKNRNVKLNT</sequence>
<evidence type="ECO:0000259" key="1">
    <source>
        <dbReference type="PROSITE" id="PS50280"/>
    </source>
</evidence>
<evidence type="ECO:0000313" key="2">
    <source>
        <dbReference type="EMBL" id="CAG8566605.1"/>
    </source>
</evidence>
<dbReference type="CDD" id="cd20071">
    <property type="entry name" value="SET_SMYD"/>
    <property type="match status" value="1"/>
</dbReference>
<dbReference type="Gene3D" id="2.170.270.10">
    <property type="entry name" value="SET domain"/>
    <property type="match status" value="1"/>
</dbReference>
<dbReference type="InterPro" id="IPR001214">
    <property type="entry name" value="SET_dom"/>
</dbReference>
<dbReference type="InterPro" id="IPR050869">
    <property type="entry name" value="H3K4_H4K5_MeTrfase"/>
</dbReference>
<gene>
    <name evidence="2" type="ORF">DERYTH_LOCUS5999</name>
</gene>
<dbReference type="Proteomes" id="UP000789405">
    <property type="component" value="Unassembled WGS sequence"/>
</dbReference>
<dbReference type="Pfam" id="PF00856">
    <property type="entry name" value="SET"/>
    <property type="match status" value="1"/>
</dbReference>
<dbReference type="PROSITE" id="PS50280">
    <property type="entry name" value="SET"/>
    <property type="match status" value="1"/>
</dbReference>
<accession>A0A9N9FW15</accession>
<dbReference type="OrthoDB" id="5945798at2759"/>
<keyword evidence="3" id="KW-1185">Reference proteome</keyword>
<comment type="caution">
    <text evidence="2">The sequence shown here is derived from an EMBL/GenBank/DDBJ whole genome shotgun (WGS) entry which is preliminary data.</text>
</comment>
<dbReference type="AlphaFoldDB" id="A0A9N9FW15"/>
<protein>
    <submittedName>
        <fullName evidence="2">13969_t:CDS:1</fullName>
    </submittedName>
</protein>
<dbReference type="GO" id="GO:0005634">
    <property type="term" value="C:nucleus"/>
    <property type="evidence" value="ECO:0007669"/>
    <property type="project" value="TreeGrafter"/>
</dbReference>
<evidence type="ECO:0000313" key="3">
    <source>
        <dbReference type="Proteomes" id="UP000789405"/>
    </source>
</evidence>
<dbReference type="PANTHER" id="PTHR12197:SF251">
    <property type="entry name" value="EG:BACR7C10.4 PROTEIN"/>
    <property type="match status" value="1"/>
</dbReference>
<proteinExistence type="predicted"/>
<dbReference type="EMBL" id="CAJVPY010002615">
    <property type="protein sequence ID" value="CAG8566605.1"/>
    <property type="molecule type" value="Genomic_DNA"/>
</dbReference>
<name>A0A9N9FW15_9GLOM</name>
<dbReference type="SUPFAM" id="SSF82199">
    <property type="entry name" value="SET domain"/>
    <property type="match status" value="1"/>
</dbReference>
<reference evidence="2" key="1">
    <citation type="submission" date="2021-06" db="EMBL/GenBank/DDBJ databases">
        <authorList>
            <person name="Kallberg Y."/>
            <person name="Tangrot J."/>
            <person name="Rosling A."/>
        </authorList>
    </citation>
    <scope>NUCLEOTIDE SEQUENCE</scope>
    <source>
        <strain evidence="2">MA453B</strain>
    </source>
</reference>
<dbReference type="PANTHER" id="PTHR12197">
    <property type="entry name" value="HISTONE-LYSINE N-METHYLTRANSFERASE SMYD"/>
    <property type="match status" value="1"/>
</dbReference>
<feature type="domain" description="SET" evidence="1">
    <location>
        <begin position="13"/>
        <end position="349"/>
    </location>
</feature>